<dbReference type="Proteomes" id="UP000002315">
    <property type="component" value="Chromosome"/>
</dbReference>
<dbReference type="InterPro" id="IPR050522">
    <property type="entry name" value="Ribosomal_protein_eL43"/>
</dbReference>
<keyword evidence="3 5" id="KW-0689">Ribosomal protein</keyword>
<keyword evidence="2 5" id="KW-0694">RNA-binding</keyword>
<dbReference type="OrthoDB" id="372011at2157"/>
<keyword evidence="1 5" id="KW-0863">Zinc-finger</keyword>
<accession>E3GZ93</accession>
<evidence type="ECO:0000256" key="3">
    <source>
        <dbReference type="ARBA" id="ARBA00022980"/>
    </source>
</evidence>
<dbReference type="HOGENOM" id="CLU_141199_2_0_2"/>
<comment type="subunit">
    <text evidence="5">Part of the 50S ribosomal subunit.</text>
</comment>
<organism evidence="6 7">
    <name type="scientific">Methanothermus fervidus (strain ATCC 43054 / DSM 2088 / JCM 10308 / V24 S)</name>
    <dbReference type="NCBI Taxonomy" id="523846"/>
    <lineage>
        <taxon>Archaea</taxon>
        <taxon>Methanobacteriati</taxon>
        <taxon>Methanobacteriota</taxon>
        <taxon>Methanomada group</taxon>
        <taxon>Methanobacteria</taxon>
        <taxon>Methanobacteriales</taxon>
        <taxon>Methanothermaceae</taxon>
        <taxon>Methanothermus</taxon>
    </lineage>
</organism>
<reference evidence="6 7" key="1">
    <citation type="journal article" date="2010" name="Stand. Genomic Sci.">
        <title>Complete genome sequence of Methanothermus fervidus type strain (V24S).</title>
        <authorList>
            <person name="Anderson I."/>
            <person name="Djao O.D."/>
            <person name="Misra M."/>
            <person name="Chertkov O."/>
            <person name="Nolan M."/>
            <person name="Lucas S."/>
            <person name="Lapidus A."/>
            <person name="Del Rio T.G."/>
            <person name="Tice H."/>
            <person name="Cheng J.F."/>
            <person name="Tapia R."/>
            <person name="Han C."/>
            <person name="Goodwin L."/>
            <person name="Pitluck S."/>
            <person name="Liolios K."/>
            <person name="Ivanova N."/>
            <person name="Mavromatis K."/>
            <person name="Mikhailova N."/>
            <person name="Pati A."/>
            <person name="Brambilla E."/>
            <person name="Chen A."/>
            <person name="Palaniappan K."/>
            <person name="Land M."/>
            <person name="Hauser L."/>
            <person name="Chang Y.J."/>
            <person name="Jeffries C.D."/>
            <person name="Sikorski J."/>
            <person name="Spring S."/>
            <person name="Rohde M."/>
            <person name="Eichinger K."/>
            <person name="Huber H."/>
            <person name="Wirth R."/>
            <person name="Goker M."/>
            <person name="Detter J.C."/>
            <person name="Woyke T."/>
            <person name="Bristow J."/>
            <person name="Eisen J.A."/>
            <person name="Markowitz V."/>
            <person name="Hugenholtz P."/>
            <person name="Klenk H.P."/>
            <person name="Kyrpides N.C."/>
        </authorList>
    </citation>
    <scope>NUCLEOTIDE SEQUENCE [LARGE SCALE GENOMIC DNA]</scope>
    <source>
        <strain evidence="7">ATCC 43054 / DSM 2088 / JCM 10308 / V24 S</strain>
    </source>
</reference>
<comment type="similarity">
    <text evidence="5">Belongs to the eukaryotic ribosomal protein eL43 family. Putative zinc-binding subfamily.</text>
</comment>
<evidence type="ECO:0000313" key="6">
    <source>
        <dbReference type="EMBL" id="ADP77625.1"/>
    </source>
</evidence>
<keyword evidence="5" id="KW-0699">rRNA-binding</keyword>
<keyword evidence="7" id="KW-1185">Reference proteome</keyword>
<evidence type="ECO:0000256" key="2">
    <source>
        <dbReference type="ARBA" id="ARBA00022884"/>
    </source>
</evidence>
<feature type="binding site" evidence="5">
    <location>
        <position position="56"/>
    </location>
    <ligand>
        <name>Zn(2+)</name>
        <dbReference type="ChEBI" id="CHEBI:29105"/>
    </ligand>
</feature>
<feature type="zinc finger region" description="C4-type" evidence="5">
    <location>
        <begin position="38"/>
        <end position="59"/>
    </location>
</feature>
<feature type="binding site" evidence="5">
    <location>
        <position position="59"/>
    </location>
    <ligand>
        <name>Zn(2+)</name>
        <dbReference type="ChEBI" id="CHEBI:29105"/>
    </ligand>
</feature>
<dbReference type="GO" id="GO:0003735">
    <property type="term" value="F:structural constituent of ribosome"/>
    <property type="evidence" value="ECO:0007669"/>
    <property type="project" value="InterPro"/>
</dbReference>
<dbReference type="GO" id="GO:1990904">
    <property type="term" value="C:ribonucleoprotein complex"/>
    <property type="evidence" value="ECO:0007669"/>
    <property type="project" value="UniProtKB-KW"/>
</dbReference>
<evidence type="ECO:0000256" key="4">
    <source>
        <dbReference type="ARBA" id="ARBA00023274"/>
    </source>
</evidence>
<evidence type="ECO:0000256" key="1">
    <source>
        <dbReference type="ARBA" id="ARBA00022771"/>
    </source>
</evidence>
<dbReference type="AlphaFoldDB" id="E3GZ93"/>
<name>E3GZ93_METFV</name>
<protein>
    <recommendedName>
        <fullName evidence="5">Large ribosomal subunit protein eL43</fullName>
    </recommendedName>
</protein>
<feature type="binding site" evidence="5">
    <location>
        <position position="38"/>
    </location>
    <ligand>
        <name>Zn(2+)</name>
        <dbReference type="ChEBI" id="CHEBI:29105"/>
    </ligand>
</feature>
<dbReference type="InterPro" id="IPR011331">
    <property type="entry name" value="Ribosomal_eL37/eL43"/>
</dbReference>
<dbReference type="NCBIfam" id="NF003058">
    <property type="entry name" value="PRK03976.1"/>
    <property type="match status" value="1"/>
</dbReference>
<dbReference type="Gene3D" id="2.20.25.30">
    <property type="match status" value="1"/>
</dbReference>
<dbReference type="EMBL" id="CP002278">
    <property type="protein sequence ID" value="ADP77625.1"/>
    <property type="molecule type" value="Genomic_DNA"/>
</dbReference>
<evidence type="ECO:0000313" key="7">
    <source>
        <dbReference type="Proteomes" id="UP000002315"/>
    </source>
</evidence>
<dbReference type="SUPFAM" id="SSF57829">
    <property type="entry name" value="Zn-binding ribosomal proteins"/>
    <property type="match status" value="1"/>
</dbReference>
<comment type="cofactor">
    <cofactor evidence="5">
        <name>Zn(2+)</name>
        <dbReference type="ChEBI" id="CHEBI:29105"/>
    </cofactor>
    <text evidence="5">Binds 1 zinc ion per subunit.</text>
</comment>
<comment type="function">
    <text evidence="5">Binds to the 23S rRNA.</text>
</comment>
<dbReference type="GO" id="GO:0070180">
    <property type="term" value="F:large ribosomal subunit rRNA binding"/>
    <property type="evidence" value="ECO:0007669"/>
    <property type="project" value="UniProtKB-UniRule"/>
</dbReference>
<dbReference type="STRING" id="523846.Mfer_0826"/>
<dbReference type="GO" id="GO:0008270">
    <property type="term" value="F:zinc ion binding"/>
    <property type="evidence" value="ECO:0007669"/>
    <property type="project" value="UniProtKB-UniRule"/>
</dbReference>
<dbReference type="GO" id="GO:0006412">
    <property type="term" value="P:translation"/>
    <property type="evidence" value="ECO:0007669"/>
    <property type="project" value="UniProtKB-UniRule"/>
</dbReference>
<dbReference type="InterPro" id="IPR002674">
    <property type="entry name" value="Ribosomal_eL43"/>
</dbReference>
<dbReference type="HAMAP" id="MF_00327">
    <property type="entry name" value="Ribosomal_eL43"/>
    <property type="match status" value="1"/>
</dbReference>
<dbReference type="InterPro" id="IPR011332">
    <property type="entry name" value="Ribosomal_zn-bd"/>
</dbReference>
<dbReference type="Pfam" id="PF01780">
    <property type="entry name" value="Ribosomal_L37ae"/>
    <property type="match status" value="1"/>
</dbReference>
<dbReference type="PANTHER" id="PTHR48129:SF1">
    <property type="entry name" value="LARGE RIBOSOMAL SUBUNIT PROTEIN EL43"/>
    <property type="match status" value="1"/>
</dbReference>
<dbReference type="PANTHER" id="PTHR48129">
    <property type="entry name" value="60S RIBOSOMAL PROTEIN L37A"/>
    <property type="match status" value="1"/>
</dbReference>
<keyword evidence="5" id="KW-0862">Zinc</keyword>
<proteinExistence type="inferred from homology"/>
<dbReference type="GO" id="GO:0005840">
    <property type="term" value="C:ribosome"/>
    <property type="evidence" value="ECO:0007669"/>
    <property type="project" value="UniProtKB-KW"/>
</dbReference>
<dbReference type="NCBIfam" id="TIGR00280">
    <property type="entry name" value="eL43_euk_arch"/>
    <property type="match status" value="1"/>
</dbReference>
<keyword evidence="4 5" id="KW-0687">Ribonucleoprotein</keyword>
<feature type="binding site" evidence="5">
    <location>
        <position position="41"/>
    </location>
    <ligand>
        <name>Zn(2+)</name>
        <dbReference type="ChEBI" id="CHEBI:29105"/>
    </ligand>
</feature>
<keyword evidence="5" id="KW-0479">Metal-binding</keyword>
<gene>
    <name evidence="5" type="primary">rpl37ae</name>
    <name evidence="6" type="ordered locus">Mfer_0826</name>
</gene>
<sequence length="90" mass="10146">MGRTKKVGITGRFGPRYGMKIRRAVKRIEEKMKEKHICPYCEMPRVKRISRGIWKCKKCGAVFTGGAYLPQTSVGKSASRTIKRIIEGGS</sequence>
<evidence type="ECO:0000256" key="5">
    <source>
        <dbReference type="HAMAP-Rule" id="MF_00327"/>
    </source>
</evidence>
<dbReference type="KEGG" id="mfv:Mfer_0826"/>